<feature type="transmembrane region" description="Helical" evidence="1">
    <location>
        <begin position="93"/>
        <end position="114"/>
    </location>
</feature>
<feature type="transmembrane region" description="Helical" evidence="1">
    <location>
        <begin position="120"/>
        <end position="143"/>
    </location>
</feature>
<feature type="transmembrane region" description="Helical" evidence="1">
    <location>
        <begin position="248"/>
        <end position="272"/>
    </location>
</feature>
<dbReference type="Proteomes" id="UP001300502">
    <property type="component" value="Unassembled WGS sequence"/>
</dbReference>
<feature type="transmembrane region" description="Helical" evidence="1">
    <location>
        <begin position="373"/>
        <end position="394"/>
    </location>
</feature>
<dbReference type="EMBL" id="JANCYU010000023">
    <property type="protein sequence ID" value="KAK4524347.1"/>
    <property type="molecule type" value="Genomic_DNA"/>
</dbReference>
<keyword evidence="1" id="KW-1133">Transmembrane helix</keyword>
<dbReference type="SUPFAM" id="SSF103473">
    <property type="entry name" value="MFS general substrate transporter"/>
    <property type="match status" value="1"/>
</dbReference>
<name>A0AAV9IAF7_9RHOD</name>
<evidence type="ECO:0000313" key="3">
    <source>
        <dbReference type="Proteomes" id="UP001300502"/>
    </source>
</evidence>
<feature type="transmembrane region" description="Helical" evidence="1">
    <location>
        <begin position="190"/>
        <end position="211"/>
    </location>
</feature>
<keyword evidence="3" id="KW-1185">Reference proteome</keyword>
<feature type="transmembrane region" description="Helical" evidence="1">
    <location>
        <begin position="340"/>
        <end position="361"/>
    </location>
</feature>
<protein>
    <submittedName>
        <fullName evidence="2">Uncharacterized protein</fullName>
    </submittedName>
</protein>
<dbReference type="Gene3D" id="1.20.1250.20">
    <property type="entry name" value="MFS general substrate transporter like domains"/>
    <property type="match status" value="1"/>
</dbReference>
<evidence type="ECO:0000256" key="1">
    <source>
        <dbReference type="SAM" id="Phobius"/>
    </source>
</evidence>
<feature type="transmembrane region" description="Helical" evidence="1">
    <location>
        <begin position="164"/>
        <end position="184"/>
    </location>
</feature>
<keyword evidence="1" id="KW-0812">Transmembrane</keyword>
<feature type="transmembrane region" description="Helical" evidence="1">
    <location>
        <begin position="284"/>
        <end position="305"/>
    </location>
</feature>
<proteinExistence type="predicted"/>
<sequence length="454" mass="52076">MTKRFLWKQNFEWQHWKPFMKPSLPFFSKGFQSACLLVLCFLAAPFSSEDTSFYKNIFWKVSIPYFCYYTLGFFGNITCGIVSSLYGRNKTYMIALSAVLLGSLLLLGELPFTLKLLPLHAVAFSFIGMGNVAAGCCITPTVLENVQDGPKDEQLFHFILTTRVSEYIGLGLAITFGGFLYLFLGETYRNWIIFLLQCLACGLCVFTIYSVSETRESNLFTTSMTSQKLDFFSLMKYLWSSFQQNRSFILLLCSTLLFLTCNSVSLWFMLLAENWSWMISSGRLVFYAIWIVFAISRAFMCYFIPELMNNKLGYHRLFLYSCGIIAAVECLEFFHFGESFLLPLSYTLLAPIVCILVELFLAHIVPSRIRSTWIGIVRSMENIGAFTVMIPILVLLRPNKNLVFHVDSVRNMRSVFSVLWLLLVGFWFIFSIPMSPNTSLRSVDEQYSSSLKTD</sequence>
<dbReference type="AlphaFoldDB" id="A0AAV9IAF7"/>
<evidence type="ECO:0000313" key="2">
    <source>
        <dbReference type="EMBL" id="KAK4524347.1"/>
    </source>
</evidence>
<feature type="transmembrane region" description="Helical" evidence="1">
    <location>
        <begin position="317"/>
        <end position="334"/>
    </location>
</feature>
<accession>A0AAV9IAF7</accession>
<keyword evidence="1" id="KW-0472">Membrane</keyword>
<feature type="transmembrane region" description="Helical" evidence="1">
    <location>
        <begin position="63"/>
        <end position="86"/>
    </location>
</feature>
<feature type="transmembrane region" description="Helical" evidence="1">
    <location>
        <begin position="414"/>
        <end position="432"/>
    </location>
</feature>
<comment type="caution">
    <text evidence="2">The sequence shown here is derived from an EMBL/GenBank/DDBJ whole genome shotgun (WGS) entry which is preliminary data.</text>
</comment>
<reference evidence="2 3" key="1">
    <citation type="submission" date="2022-07" db="EMBL/GenBank/DDBJ databases">
        <title>Genome-wide signatures of adaptation to extreme environments.</title>
        <authorList>
            <person name="Cho C.H."/>
            <person name="Yoon H.S."/>
        </authorList>
    </citation>
    <scope>NUCLEOTIDE SEQUENCE [LARGE SCALE GENOMIC DNA]</scope>
    <source>
        <strain evidence="2 3">108.79 E11</strain>
    </source>
</reference>
<organism evidence="2 3">
    <name type="scientific">Galdieria yellowstonensis</name>
    <dbReference type="NCBI Taxonomy" id="3028027"/>
    <lineage>
        <taxon>Eukaryota</taxon>
        <taxon>Rhodophyta</taxon>
        <taxon>Bangiophyceae</taxon>
        <taxon>Galdieriales</taxon>
        <taxon>Galdieriaceae</taxon>
        <taxon>Galdieria</taxon>
    </lineage>
</organism>
<dbReference type="InterPro" id="IPR036259">
    <property type="entry name" value="MFS_trans_sf"/>
</dbReference>
<gene>
    <name evidence="2" type="ORF">GAYE_SCF03G2247</name>
</gene>